<dbReference type="InterPro" id="IPR029523">
    <property type="entry name" value="INO80B/Ies2"/>
</dbReference>
<gene>
    <name evidence="3" type="ORF">PHAECO_LOCUS4807</name>
</gene>
<feature type="region of interest" description="Disordered" evidence="1">
    <location>
        <begin position="1"/>
        <end position="33"/>
    </location>
</feature>
<dbReference type="GO" id="GO:0031011">
    <property type="term" value="C:Ino80 complex"/>
    <property type="evidence" value="ECO:0007669"/>
    <property type="project" value="InterPro"/>
</dbReference>
<dbReference type="PANTHER" id="PTHR21561:SF12">
    <property type="entry name" value="INO80 COMPLEX SUBUNIT B"/>
    <property type="match status" value="1"/>
</dbReference>
<dbReference type="EMBL" id="OU896721">
    <property type="protein sequence ID" value="CAH1153929.1"/>
    <property type="molecule type" value="Genomic_DNA"/>
</dbReference>
<dbReference type="PANTHER" id="PTHR21561">
    <property type="entry name" value="INO80 COMPLEX SUBUNIT B"/>
    <property type="match status" value="1"/>
</dbReference>
<organism evidence="3 4">
    <name type="scientific">Phaedon cochleariae</name>
    <name type="common">Mustard beetle</name>
    <dbReference type="NCBI Taxonomy" id="80249"/>
    <lineage>
        <taxon>Eukaryota</taxon>
        <taxon>Metazoa</taxon>
        <taxon>Ecdysozoa</taxon>
        <taxon>Arthropoda</taxon>
        <taxon>Hexapoda</taxon>
        <taxon>Insecta</taxon>
        <taxon>Pterygota</taxon>
        <taxon>Neoptera</taxon>
        <taxon>Endopterygota</taxon>
        <taxon>Coleoptera</taxon>
        <taxon>Polyphaga</taxon>
        <taxon>Cucujiformia</taxon>
        <taxon>Chrysomeloidea</taxon>
        <taxon>Chrysomelidae</taxon>
        <taxon>Chrysomelinae</taxon>
        <taxon>Chrysomelini</taxon>
        <taxon>Phaedon</taxon>
    </lineage>
</organism>
<keyword evidence="4" id="KW-1185">Reference proteome</keyword>
<accession>A0A9P0DQH8</accession>
<dbReference type="CDD" id="cd23021">
    <property type="entry name" value="zf-HIT_IN80B"/>
    <property type="match status" value="1"/>
</dbReference>
<dbReference type="OrthoDB" id="2021186at2759"/>
<feature type="region of interest" description="Disordered" evidence="1">
    <location>
        <begin position="163"/>
        <end position="196"/>
    </location>
</feature>
<protein>
    <recommendedName>
        <fullName evidence="2">INO80 complex subunit B-like conserved region domain-containing protein</fullName>
    </recommendedName>
</protein>
<feature type="compositionally biased region" description="Basic residues" evidence="1">
    <location>
        <begin position="10"/>
        <end position="22"/>
    </location>
</feature>
<feature type="compositionally biased region" description="Basic and acidic residues" evidence="1">
    <location>
        <begin position="77"/>
        <end position="86"/>
    </location>
</feature>
<feature type="domain" description="INO80 complex subunit B-like conserved region" evidence="2">
    <location>
        <begin position="151"/>
        <end position="223"/>
    </location>
</feature>
<dbReference type="AlphaFoldDB" id="A0A9P0DQH8"/>
<proteinExistence type="predicted"/>
<name>A0A9P0DQH8_PHACE</name>
<dbReference type="InterPro" id="IPR007529">
    <property type="entry name" value="Znf_HIT"/>
</dbReference>
<feature type="compositionally biased region" description="Basic and acidic residues" evidence="1">
    <location>
        <begin position="93"/>
        <end position="102"/>
    </location>
</feature>
<evidence type="ECO:0000256" key="1">
    <source>
        <dbReference type="SAM" id="MobiDB-lite"/>
    </source>
</evidence>
<evidence type="ECO:0000313" key="4">
    <source>
        <dbReference type="Proteomes" id="UP001153737"/>
    </source>
</evidence>
<feature type="compositionally biased region" description="Low complexity" evidence="1">
    <location>
        <begin position="23"/>
        <end position="33"/>
    </location>
</feature>
<dbReference type="Pfam" id="PF04438">
    <property type="entry name" value="zf-HIT"/>
    <property type="match status" value="1"/>
</dbReference>
<feature type="region of interest" description="Disordered" evidence="1">
    <location>
        <begin position="48"/>
        <end position="102"/>
    </location>
</feature>
<evidence type="ECO:0000259" key="2">
    <source>
        <dbReference type="SMART" id="SM01406"/>
    </source>
</evidence>
<evidence type="ECO:0000313" key="3">
    <source>
        <dbReference type="EMBL" id="CAH1153929.1"/>
    </source>
</evidence>
<dbReference type="InterPro" id="IPR006880">
    <property type="entry name" value="INO80B_C"/>
</dbReference>
<feature type="compositionally biased region" description="Basic and acidic residues" evidence="1">
    <location>
        <begin position="165"/>
        <end position="190"/>
    </location>
</feature>
<sequence length="275" mass="30228">MDQDIPSPKRPGKKSNKQKKSKPSLSEDGSSSSDLLIVDETLVVLTVPALKQKPSTSTKLSPALPGIPNNKKRKKRDSASSDEERWLTAIESGKLEDVDDELKKIKPKDPALMTARQRAMYDRAGEGTSSVATPTLMSLPTGYKEKVMTAEAIQKAAIKSLKRKQLADEKREKDKKKTMERLLKKQDSKAAKQAKPRVAKTSIPSITYKQNGQITVMSFPDGIDFPLKALKAPEPSKVIHCGMGCGNLKKYSCSQTGVPLCSLTCYRNNISKIII</sequence>
<reference evidence="3" key="2">
    <citation type="submission" date="2022-10" db="EMBL/GenBank/DDBJ databases">
        <authorList>
            <consortium name="ENA_rothamsted_submissions"/>
            <consortium name="culmorum"/>
            <person name="King R."/>
        </authorList>
    </citation>
    <scope>NUCLEOTIDE SEQUENCE</scope>
</reference>
<dbReference type="SMART" id="SM01406">
    <property type="entry name" value="PAPA-1"/>
    <property type="match status" value="1"/>
</dbReference>
<reference evidence="3" key="1">
    <citation type="submission" date="2022-01" db="EMBL/GenBank/DDBJ databases">
        <authorList>
            <person name="King R."/>
        </authorList>
    </citation>
    <scope>NUCLEOTIDE SEQUENCE</scope>
</reference>
<dbReference type="GO" id="GO:0006338">
    <property type="term" value="P:chromatin remodeling"/>
    <property type="evidence" value="ECO:0007669"/>
    <property type="project" value="InterPro"/>
</dbReference>
<dbReference type="Proteomes" id="UP001153737">
    <property type="component" value="Chromosome 15"/>
</dbReference>